<dbReference type="InterPro" id="IPR006150">
    <property type="entry name" value="Cys_repeat_1"/>
</dbReference>
<dbReference type="Proteomes" id="UP000095287">
    <property type="component" value="Unplaced"/>
</dbReference>
<proteinExistence type="predicted"/>
<keyword evidence="3" id="KW-1185">Reference proteome</keyword>
<accession>A0A1I7Y9H8</accession>
<protein>
    <submittedName>
        <fullName evidence="4">BPTI/Kunitz inhibitor domain-containing protein</fullName>
    </submittedName>
</protein>
<dbReference type="AlphaFoldDB" id="A0A1I7Y9H8"/>
<keyword evidence="2" id="KW-0732">Signal</keyword>
<evidence type="ECO:0000313" key="3">
    <source>
        <dbReference type="Proteomes" id="UP000095287"/>
    </source>
</evidence>
<organism evidence="3 4">
    <name type="scientific">Steinernema glaseri</name>
    <dbReference type="NCBI Taxonomy" id="37863"/>
    <lineage>
        <taxon>Eukaryota</taxon>
        <taxon>Metazoa</taxon>
        <taxon>Ecdysozoa</taxon>
        <taxon>Nematoda</taxon>
        <taxon>Chromadorea</taxon>
        <taxon>Rhabditida</taxon>
        <taxon>Tylenchina</taxon>
        <taxon>Panagrolaimomorpha</taxon>
        <taxon>Strongyloidoidea</taxon>
        <taxon>Steinernematidae</taxon>
        <taxon>Steinernema</taxon>
    </lineage>
</organism>
<evidence type="ECO:0000256" key="2">
    <source>
        <dbReference type="SAM" id="SignalP"/>
    </source>
</evidence>
<evidence type="ECO:0000256" key="1">
    <source>
        <dbReference type="SAM" id="MobiDB-lite"/>
    </source>
</evidence>
<feature type="region of interest" description="Disordered" evidence="1">
    <location>
        <begin position="399"/>
        <end position="421"/>
    </location>
</feature>
<sequence>MHRSLLLVALFAVAVLCRRLPEEDEIGGPIPLCSDGKGALLEAGRVFRCSQTCPDGFFCEFRDEAKTLERGICCPDLEKLFQLYGGNDTDGKVTELRRKAAGRGAENATRSTELGGLEEIIVDLTKLDEEAELEEMSQTLESDVTEGPESDPIPTPGELKIPVSASKTETERTYSCKRHRFRFACRNGTVPTQFTLRWYANDGQCYSYPYGFCPGTLVVDDNKIRTKKDCEEYCLDASSQGFKDVPIEVKGEKEGELGDSGSSPPKEFTKVDYDELKKACERVAPFRDVSLESDVTEGPESDPIPTPGELKIPVSASKTETERTYSCKRHRFRFACRNGTVPTQFTLRWYANNGQCYSYPYGFCPGTLVVDDNKIRTKKDCEEYCLDASSQGFKDVPVEVKGEKEGELGDPGSSSPKEFTKEDFDELSGFISFIFST</sequence>
<dbReference type="WBParaSite" id="L893_g14017.t1">
    <property type="protein sequence ID" value="L893_g14017.t1"/>
    <property type="gene ID" value="L893_g14017"/>
</dbReference>
<feature type="region of interest" description="Disordered" evidence="1">
    <location>
        <begin position="134"/>
        <end position="160"/>
    </location>
</feature>
<evidence type="ECO:0000313" key="4">
    <source>
        <dbReference type="WBParaSite" id="L893_g14017.t1"/>
    </source>
</evidence>
<feature type="signal peptide" evidence="2">
    <location>
        <begin position="1"/>
        <end position="17"/>
    </location>
</feature>
<feature type="chain" id="PRO_5009311898" evidence="2">
    <location>
        <begin position="18"/>
        <end position="437"/>
    </location>
</feature>
<reference evidence="4" key="1">
    <citation type="submission" date="2016-11" db="UniProtKB">
        <authorList>
            <consortium name="WormBaseParasite"/>
        </authorList>
    </citation>
    <scope>IDENTIFICATION</scope>
</reference>
<name>A0A1I7Y9H8_9BILA</name>
<dbReference type="SMART" id="SM00289">
    <property type="entry name" value="WR1"/>
    <property type="match status" value="1"/>
</dbReference>